<gene>
    <name evidence="2" type="ORF">Q4Q40_12520</name>
</gene>
<comment type="caution">
    <text evidence="2">The sequence shown here is derived from an EMBL/GenBank/DDBJ whole genome shotgun (WGS) entry which is preliminary data.</text>
</comment>
<dbReference type="InterPro" id="IPR022385">
    <property type="entry name" value="Rhs_assc_core"/>
</dbReference>
<dbReference type="SMART" id="SM00137">
    <property type="entry name" value="MAM"/>
    <property type="match status" value="1"/>
</dbReference>
<dbReference type="CDD" id="cd06263">
    <property type="entry name" value="MAM"/>
    <property type="match status" value="1"/>
</dbReference>
<evidence type="ECO:0000259" key="1">
    <source>
        <dbReference type="PROSITE" id="PS50060"/>
    </source>
</evidence>
<dbReference type="Proteomes" id="UP001176806">
    <property type="component" value="Unassembled WGS sequence"/>
</dbReference>
<evidence type="ECO:0000313" key="3">
    <source>
        <dbReference type="Proteomes" id="UP001176806"/>
    </source>
</evidence>
<dbReference type="SUPFAM" id="SSF49899">
    <property type="entry name" value="Concanavalin A-like lectins/glucanases"/>
    <property type="match status" value="1"/>
</dbReference>
<dbReference type="Gene3D" id="2.60.120.200">
    <property type="match status" value="1"/>
</dbReference>
<organism evidence="2 3">
    <name type="scientific">Flavivirga jejuensis</name>
    <dbReference type="NCBI Taxonomy" id="870487"/>
    <lineage>
        <taxon>Bacteria</taxon>
        <taxon>Pseudomonadati</taxon>
        <taxon>Bacteroidota</taxon>
        <taxon>Flavobacteriia</taxon>
        <taxon>Flavobacteriales</taxon>
        <taxon>Flavobacteriaceae</taxon>
        <taxon>Flavivirga</taxon>
    </lineage>
</organism>
<dbReference type="RefSeq" id="WP_303302182.1">
    <property type="nucleotide sequence ID" value="NZ_BAABDA010000018.1"/>
</dbReference>
<dbReference type="InterPro" id="IPR045619">
    <property type="entry name" value="DUF6443"/>
</dbReference>
<sequence length="1690" mass="186859">MATTSKHHNKYHIKTIGFILMCVICSSLYAQTYTIDGPEALIMNQPDTYTFKNSYSDNVPSGYYYWSTADGIILDSQDYYNYYEAYNHTEIQVQWGTEGIKTLEVSIQGVTYEVTVIVYGNTPPPTPPTPKVYQNKCGYTTLGFAENQYAPAGITWYWQNTSSGTSTSNSSKYIDKESGTIQYLRARSISGKWSDSSSSVSYTVNQSSTWYADTDGDGLGDPNTSDEFCSQQPLGYVSNNLDQCPDEAGTSANNGCPSTSSTFESGLGDWTQATNDHIDWTIKSGSTSSSGTGPTSAIQGSYYIYVEASSPNYPSKTATITSRPYTVESNGTFTFNYHMYGSYMGSLTLYASINGGSTWQSIWSLSGNQGNSWKTAIVDLSGYSNSNLTFKFTGITGNSDQSDMSIDNIKISSEPSEPSEPVGCTASLTDENYVYTLTPLEATNDASSLSQDDMIEAVQYFDGLGRPMQSVGIRAGGNKEDIITHIGYDDLGRQDKEYLPYTTSSSCGSFQTGAEQATKDYYYNATRFADDFAGLTQTTINPYSEKHLEASPLGRVLEQAAPGADWALNKGSDADHTIKFEYNTNLDEDHVRVFSVNTTFSDGIYKPTLVDNGTTYKAGELYKTVTKDENWILWRSLTDHTIEEYKNKQGQVILKRTFINQKWHDTYYVYDDFGNLTFVLPPMINTISSLTQYFEDNEYNGQGYGECSDLIVSFSSWCTSFELFLYLGSDIHIDIELSPTPEFIKLETGKVLDLDLPSDFPDMNLGDILYDYREVLGTAYIQNKGLYFNSNGRTIYTGNGEWISMNANLDSLQSAFTPEPITQNDLDGLGYQYKYDYKNRLVEKKIPGKDWEYIVYNKLDQPILTQDANLQANNEWLFTKYDVFGRVAYTGIFSNGSSRIDLQALADGTSLQYVTKSDSPVTIAGTAVYYDNGAYPVVAATDEVYTINYYDNYEVGNQITFNPANGSGTWEGMSASIKVKGLPTVSRVKVLETSDWITSATYYDEKGRAWEYYVKNDYLDTEEWILNKLDFTGAIDKTLTMHTKNGITISIENVFTYDHVGRLVSQKQKINNQAEELITLNSYDALGQLENKKVGGDVASAIENSTGLQTVDYTYNIRGWLKGINNTGGSNASIGLGTDDLFGFQINYNNPNTGSSLFNGNISQTLWETASINTGSTETTQYTYSYDVLNRITGALSNNTTNYNLGLVDYDKNGNIMHLERNGHRDANITTFGLMDDLTYSYDGNQLKAVDDSASASAVTGFIDGAESAEEYTYDSNGNMLTDLNKGISTNIVYNYLNLPTQVTLASGNISYIYDATGVKQKKIVSTGTNTLYAGNYVYEGASGNESLKFFNHPEGYVDVDNGAYEYVYQYKDHLGNVRLSYKDNNGTLEILEENNYYPFGLRHKGYNTNVTSTNIALKRKFGGMEYQDELGLNWYDITARNYDPALGRWMNLDPLASEMPEWSPYNFVFNNPLRFIDPLGLAPDDIIFNSIDENGNKIELGRIVTDAFDQEINIDQNVLPFDVPENFEPVTVDLDGNEMVSNALESTGIQAFSLDVSGEAAFKVGMQLEVSLIGIVAGENKGDWGVTLQGNGLVGLEGSVTGSASAYWSLNGQDLSLGNLRGLEYGAQGSVFGVAGSYFEGFGFTSSYPFVERVYGGASLGGSLGIPELGGSGSGYIGVSEFIYRSDKK</sequence>
<name>A0ABT8WPD8_9FLAO</name>
<dbReference type="PROSITE" id="PS50060">
    <property type="entry name" value="MAM_2"/>
    <property type="match status" value="1"/>
</dbReference>
<evidence type="ECO:0000313" key="2">
    <source>
        <dbReference type="EMBL" id="MDO5975015.1"/>
    </source>
</evidence>
<keyword evidence="3" id="KW-1185">Reference proteome</keyword>
<dbReference type="PANTHER" id="PTHR32305">
    <property type="match status" value="1"/>
</dbReference>
<dbReference type="PANTHER" id="PTHR32305:SF15">
    <property type="entry name" value="PROTEIN RHSA-RELATED"/>
    <property type="match status" value="1"/>
</dbReference>
<dbReference type="InterPro" id="IPR013320">
    <property type="entry name" value="ConA-like_dom_sf"/>
</dbReference>
<dbReference type="InterPro" id="IPR000998">
    <property type="entry name" value="MAM_dom"/>
</dbReference>
<dbReference type="Pfam" id="PF00629">
    <property type="entry name" value="MAM"/>
    <property type="match status" value="1"/>
</dbReference>
<dbReference type="Gene3D" id="2.180.10.10">
    <property type="entry name" value="RHS repeat-associated core"/>
    <property type="match status" value="1"/>
</dbReference>
<dbReference type="InterPro" id="IPR050708">
    <property type="entry name" value="T6SS_VgrG/RHS"/>
</dbReference>
<dbReference type="Pfam" id="PF20041">
    <property type="entry name" value="DUF6443"/>
    <property type="match status" value="1"/>
</dbReference>
<feature type="domain" description="MAM" evidence="1">
    <location>
        <begin position="259"/>
        <end position="426"/>
    </location>
</feature>
<protein>
    <submittedName>
        <fullName evidence="2">DUF6443 domain-containing protein</fullName>
    </submittedName>
</protein>
<dbReference type="NCBIfam" id="TIGR03696">
    <property type="entry name" value="Rhs_assc_core"/>
    <property type="match status" value="1"/>
</dbReference>
<reference evidence="2" key="1">
    <citation type="submission" date="2023-07" db="EMBL/GenBank/DDBJ databases">
        <title>Two novel species in the genus Flavivirga.</title>
        <authorList>
            <person name="Kwon K."/>
        </authorList>
    </citation>
    <scope>NUCLEOTIDE SEQUENCE</scope>
    <source>
        <strain evidence="2">KACC 14158</strain>
    </source>
</reference>
<accession>A0ABT8WPD8</accession>
<dbReference type="EMBL" id="JAUOEL010000004">
    <property type="protein sequence ID" value="MDO5975015.1"/>
    <property type="molecule type" value="Genomic_DNA"/>
</dbReference>
<proteinExistence type="predicted"/>